<dbReference type="InterPro" id="IPR050153">
    <property type="entry name" value="Metal_Ion_Import_ABC"/>
</dbReference>
<dbReference type="SUPFAM" id="SSF52540">
    <property type="entry name" value="P-loop containing nucleoside triphosphate hydrolases"/>
    <property type="match status" value="1"/>
</dbReference>
<keyword evidence="3" id="KW-0547">Nucleotide-binding</keyword>
<dbReference type="PROSITE" id="PS50893">
    <property type="entry name" value="ABC_TRANSPORTER_2"/>
    <property type="match status" value="1"/>
</dbReference>
<dbReference type="Gene3D" id="3.40.50.300">
    <property type="entry name" value="P-loop containing nucleotide triphosphate hydrolases"/>
    <property type="match status" value="1"/>
</dbReference>
<dbReference type="PANTHER" id="PTHR42734">
    <property type="entry name" value="METAL TRANSPORT SYSTEM ATP-BINDING PROTEIN TM_0124-RELATED"/>
    <property type="match status" value="1"/>
</dbReference>
<comment type="similarity">
    <text evidence="1">Belongs to the ABC transporter superfamily.</text>
</comment>
<evidence type="ECO:0000313" key="6">
    <source>
        <dbReference type="EMBL" id="KHS58546.1"/>
    </source>
</evidence>
<feature type="domain" description="ABC transporter" evidence="5">
    <location>
        <begin position="5"/>
        <end position="228"/>
    </location>
</feature>
<comment type="caution">
    <text evidence="6">The sequence shown here is derived from an EMBL/GenBank/DDBJ whole genome shotgun (WGS) entry which is preliminary data.</text>
</comment>
<sequence>MKNIISIENVSFAYNKENVLQDIILSIDEGDFVGIIGCNGSGKSTLMKLLIGQLSPSKGKIKLFDEDLDKSSKLDRIGYVPQISLSSGANFPATVEEIVMANLYSKIGFMKFPKKEHKEKVKAALKVVNMEDFSKRLIGNLSGGQQQRVMIAKALVSDPKIIILDEPTTGIDAASEEKLYALLEKLNKDSKITIVIVSHDFAKISKYTNKIFVVENNKVSLMNKENEV</sequence>
<dbReference type="CDD" id="cd03235">
    <property type="entry name" value="ABC_Metallic_Cations"/>
    <property type="match status" value="1"/>
</dbReference>
<evidence type="ECO:0000256" key="3">
    <source>
        <dbReference type="ARBA" id="ARBA00022741"/>
    </source>
</evidence>
<dbReference type="RefSeq" id="WP_039678287.1">
    <property type="nucleotide sequence ID" value="NZ_JAWGXO010000004.1"/>
</dbReference>
<dbReference type="EMBL" id="JWHR01000029">
    <property type="protein sequence ID" value="KHS58546.1"/>
    <property type="molecule type" value="Genomic_DNA"/>
</dbReference>
<accession>A0A0B3VP29</accession>
<dbReference type="AlphaFoldDB" id="A0A0B3VP29"/>
<reference evidence="6 7" key="1">
    <citation type="submission" date="2014-12" db="EMBL/GenBank/DDBJ databases">
        <title>Draft genome sequence of Terrisporobacter sp. 08-306576, isolated from the blood culture of a bacteremia patient.</title>
        <authorList>
            <person name="Lund L.C."/>
            <person name="Sydenham T.V."/>
            <person name="Hogh S.V."/>
            <person name="Skov M.N."/>
            <person name="Kemp M."/>
            <person name="Justesen U.S."/>
        </authorList>
    </citation>
    <scope>NUCLEOTIDE SEQUENCE [LARGE SCALE GENOMIC DNA]</scope>
    <source>
        <strain evidence="6 7">08-306576</strain>
    </source>
</reference>
<evidence type="ECO:0000259" key="5">
    <source>
        <dbReference type="PROSITE" id="PS50893"/>
    </source>
</evidence>
<evidence type="ECO:0000256" key="1">
    <source>
        <dbReference type="ARBA" id="ARBA00005417"/>
    </source>
</evidence>
<dbReference type="GO" id="GO:0016887">
    <property type="term" value="F:ATP hydrolysis activity"/>
    <property type="evidence" value="ECO:0007669"/>
    <property type="project" value="InterPro"/>
</dbReference>
<dbReference type="Proteomes" id="UP000031189">
    <property type="component" value="Unassembled WGS sequence"/>
</dbReference>
<gene>
    <name evidence="6" type="ORF">QX51_02230</name>
</gene>
<dbReference type="InterPro" id="IPR027417">
    <property type="entry name" value="P-loop_NTPase"/>
</dbReference>
<dbReference type="GO" id="GO:0005524">
    <property type="term" value="F:ATP binding"/>
    <property type="evidence" value="ECO:0007669"/>
    <property type="project" value="UniProtKB-KW"/>
</dbReference>
<dbReference type="STRING" id="1577792.QX51_02230"/>
<dbReference type="PANTHER" id="PTHR42734:SF17">
    <property type="entry name" value="METAL TRANSPORT SYSTEM ATP-BINDING PROTEIN TM_0124-RELATED"/>
    <property type="match status" value="1"/>
</dbReference>
<dbReference type="InterPro" id="IPR003593">
    <property type="entry name" value="AAA+_ATPase"/>
</dbReference>
<organism evidence="6 7">
    <name type="scientific">Terrisporobacter othiniensis</name>
    <dbReference type="NCBI Taxonomy" id="1577792"/>
    <lineage>
        <taxon>Bacteria</taxon>
        <taxon>Bacillati</taxon>
        <taxon>Bacillota</taxon>
        <taxon>Clostridia</taxon>
        <taxon>Peptostreptococcales</taxon>
        <taxon>Peptostreptococcaceae</taxon>
        <taxon>Terrisporobacter</taxon>
    </lineage>
</organism>
<dbReference type="OrthoDB" id="9806726at2"/>
<proteinExistence type="inferred from homology"/>
<evidence type="ECO:0000256" key="4">
    <source>
        <dbReference type="ARBA" id="ARBA00022840"/>
    </source>
</evidence>
<dbReference type="FunFam" id="3.40.50.300:FF:000134">
    <property type="entry name" value="Iron-enterobactin ABC transporter ATP-binding protein"/>
    <property type="match status" value="1"/>
</dbReference>
<dbReference type="InterPro" id="IPR003439">
    <property type="entry name" value="ABC_transporter-like_ATP-bd"/>
</dbReference>
<keyword evidence="2" id="KW-0813">Transport</keyword>
<dbReference type="SMART" id="SM00382">
    <property type="entry name" value="AAA"/>
    <property type="match status" value="1"/>
</dbReference>
<dbReference type="Pfam" id="PF00005">
    <property type="entry name" value="ABC_tran"/>
    <property type="match status" value="1"/>
</dbReference>
<evidence type="ECO:0000256" key="2">
    <source>
        <dbReference type="ARBA" id="ARBA00022448"/>
    </source>
</evidence>
<name>A0A0B3VP29_9FIRM</name>
<evidence type="ECO:0000313" key="7">
    <source>
        <dbReference type="Proteomes" id="UP000031189"/>
    </source>
</evidence>
<dbReference type="PROSITE" id="PS00211">
    <property type="entry name" value="ABC_TRANSPORTER_1"/>
    <property type="match status" value="1"/>
</dbReference>
<protein>
    <submittedName>
        <fullName evidence="6">ABC transporter</fullName>
    </submittedName>
</protein>
<keyword evidence="4" id="KW-0067">ATP-binding</keyword>
<keyword evidence="7" id="KW-1185">Reference proteome</keyword>
<dbReference type="InterPro" id="IPR017871">
    <property type="entry name" value="ABC_transporter-like_CS"/>
</dbReference>